<feature type="compositionally biased region" description="Polar residues" evidence="13">
    <location>
        <begin position="34"/>
        <end position="54"/>
    </location>
</feature>
<comment type="subcellular location">
    <subcellularLocation>
        <location evidence="1">Nucleus</location>
    </subcellularLocation>
</comment>
<evidence type="ECO:0000313" key="15">
    <source>
        <dbReference type="Proteomes" id="UP000694941"/>
    </source>
</evidence>
<name>A0ABM1TP81_LIMPO</name>
<evidence type="ECO:0000256" key="10">
    <source>
        <dbReference type="ARBA" id="ARBA00023242"/>
    </source>
</evidence>
<evidence type="ECO:0000256" key="9">
    <source>
        <dbReference type="ARBA" id="ARBA00023163"/>
    </source>
</evidence>
<keyword evidence="15" id="KW-1185">Reference proteome</keyword>
<feature type="compositionally biased region" description="Low complexity" evidence="13">
    <location>
        <begin position="21"/>
        <end position="33"/>
    </location>
</feature>
<comment type="function">
    <text evidence="11">Has a role in transcriptional regulation. Acts in parallel with the Ras/MAPK and the PI3K/PKB pathways in the control of cell identity and cellular growth. Essential for regulation of the cytoskeleton and cell growth but not for cell proliferation or growth rate. Required specifically for the microtubule-based basal transport of lipid droplets. Plays a partially redundant function downstream of Raf in cell fate specification in the developing eye. Pair-rule protein that regulates embryonic cellularization, gastrulation and segmentation.</text>
</comment>
<evidence type="ECO:0000259" key="14">
    <source>
        <dbReference type="Pfam" id="PF18876"/>
    </source>
</evidence>
<feature type="compositionally biased region" description="Low complexity" evidence="13">
    <location>
        <begin position="104"/>
        <end position="134"/>
    </location>
</feature>
<evidence type="ECO:0000256" key="5">
    <source>
        <dbReference type="ARBA" id="ARBA00022553"/>
    </source>
</evidence>
<dbReference type="RefSeq" id="XP_022257687.1">
    <property type="nucleotide sequence ID" value="XM_022401979.1"/>
</dbReference>
<sequence length="211" mass="22301">LDSYETYFLQSVSGRLPSHQSPLPTSNLTPNPNCRLSQPSPCQPRNYNGTTINGVASPHSPTPSPAGSVASVGSQSSGYISCELNGAAVLGSQNRSGNGTCNTTTPQTASSSSHSGSLRPSGGSGPSSSQQSSTAIPQHVCSLLQKQNTHLTNLHMCHELWDQAQYLIVHSNSKDFFSELDASCGRLTLDSSFMELVQYVRAGLSKLKETS</sequence>
<evidence type="ECO:0000256" key="11">
    <source>
        <dbReference type="ARBA" id="ARBA00024653"/>
    </source>
</evidence>
<evidence type="ECO:0000256" key="2">
    <source>
        <dbReference type="ARBA" id="ARBA00007354"/>
    </source>
</evidence>
<keyword evidence="9" id="KW-0804">Transcription</keyword>
<comment type="similarity">
    <text evidence="2">Belongs to the AF4 family.</text>
</comment>
<dbReference type="InterPro" id="IPR007797">
    <property type="entry name" value="AF4/FMR2"/>
</dbReference>
<evidence type="ECO:0000256" key="13">
    <source>
        <dbReference type="SAM" id="MobiDB-lite"/>
    </source>
</evidence>
<organism evidence="15 16">
    <name type="scientific">Limulus polyphemus</name>
    <name type="common">Atlantic horseshoe crab</name>
    <dbReference type="NCBI Taxonomy" id="6850"/>
    <lineage>
        <taxon>Eukaryota</taxon>
        <taxon>Metazoa</taxon>
        <taxon>Ecdysozoa</taxon>
        <taxon>Arthropoda</taxon>
        <taxon>Chelicerata</taxon>
        <taxon>Merostomata</taxon>
        <taxon>Xiphosura</taxon>
        <taxon>Limulidae</taxon>
        <taxon>Limulus</taxon>
    </lineage>
</organism>
<reference evidence="16" key="1">
    <citation type="submission" date="2025-08" db="UniProtKB">
        <authorList>
            <consortium name="RefSeq"/>
        </authorList>
    </citation>
    <scope>IDENTIFICATION</scope>
    <source>
        <tissue evidence="16">Muscle</tissue>
    </source>
</reference>
<proteinExistence type="inferred from homology"/>
<keyword evidence="4" id="KW-0217">Developmental protein</keyword>
<keyword evidence="5" id="KW-0597">Phosphoprotein</keyword>
<evidence type="ECO:0000256" key="3">
    <source>
        <dbReference type="ARBA" id="ARBA00021888"/>
    </source>
</evidence>
<evidence type="ECO:0000256" key="1">
    <source>
        <dbReference type="ARBA" id="ARBA00004123"/>
    </source>
</evidence>
<dbReference type="InterPro" id="IPR043640">
    <property type="entry name" value="AF4/FMR2_CHD"/>
</dbReference>
<keyword evidence="10" id="KW-0539">Nucleus</keyword>
<dbReference type="Pfam" id="PF18876">
    <property type="entry name" value="AFF4_CHD"/>
    <property type="match status" value="1"/>
</dbReference>
<dbReference type="PANTHER" id="PTHR10528">
    <property type="entry name" value="AF4/FMR2 FAMILY MEMBER"/>
    <property type="match status" value="1"/>
</dbReference>
<keyword evidence="7" id="KW-0805">Transcription regulation</keyword>
<evidence type="ECO:0000256" key="12">
    <source>
        <dbReference type="ARBA" id="ARBA00032149"/>
    </source>
</evidence>
<evidence type="ECO:0000256" key="8">
    <source>
        <dbReference type="ARBA" id="ARBA00023125"/>
    </source>
</evidence>
<accession>A0ABM1TP81</accession>
<feature type="domain" description="AF4/FMR2 C-terminal homology" evidence="14">
    <location>
        <begin position="93"/>
        <end position="209"/>
    </location>
</feature>
<protein>
    <recommendedName>
        <fullName evidence="3">AF4/FMR2 family member lilli</fullName>
    </recommendedName>
    <alternativeName>
        <fullName evidence="12">Protein lilliputian</fullName>
    </alternativeName>
</protein>
<keyword evidence="6" id="KW-0562">Pair-rule protein</keyword>
<evidence type="ECO:0000256" key="4">
    <source>
        <dbReference type="ARBA" id="ARBA00022473"/>
    </source>
</evidence>
<dbReference type="Proteomes" id="UP000694941">
    <property type="component" value="Unplaced"/>
</dbReference>
<feature type="region of interest" description="Disordered" evidence="13">
    <location>
        <begin position="14"/>
        <end position="72"/>
    </location>
</feature>
<feature type="region of interest" description="Disordered" evidence="13">
    <location>
        <begin position="95"/>
        <end position="134"/>
    </location>
</feature>
<evidence type="ECO:0000313" key="16">
    <source>
        <dbReference type="RefSeq" id="XP_022257687.1"/>
    </source>
</evidence>
<keyword evidence="8" id="KW-0238">DNA-binding</keyword>
<evidence type="ECO:0000256" key="6">
    <source>
        <dbReference type="ARBA" id="ARBA00022788"/>
    </source>
</evidence>
<feature type="non-terminal residue" evidence="16">
    <location>
        <position position="1"/>
    </location>
</feature>
<gene>
    <name evidence="16" type="primary">LOC111089449</name>
</gene>
<dbReference type="GeneID" id="111089449"/>
<dbReference type="PANTHER" id="PTHR10528:SF17">
    <property type="entry name" value="AF4_FMR2 FAMILY MEMBER LILLI"/>
    <property type="match status" value="1"/>
</dbReference>
<evidence type="ECO:0000256" key="7">
    <source>
        <dbReference type="ARBA" id="ARBA00023015"/>
    </source>
</evidence>